<keyword evidence="2" id="KW-1185">Reference proteome</keyword>
<protein>
    <submittedName>
        <fullName evidence="1">Uncharacterized protein</fullName>
    </submittedName>
</protein>
<gene>
    <name evidence="1" type="ORF">CRG98_050113</name>
</gene>
<reference evidence="1 2" key="1">
    <citation type="submission" date="2017-11" db="EMBL/GenBank/DDBJ databases">
        <title>De-novo sequencing of pomegranate (Punica granatum L.) genome.</title>
        <authorList>
            <person name="Akparov Z."/>
            <person name="Amiraslanov A."/>
            <person name="Hajiyeva S."/>
            <person name="Abbasov M."/>
            <person name="Kaur K."/>
            <person name="Hamwieh A."/>
            <person name="Solovyev V."/>
            <person name="Salamov A."/>
            <person name="Braich B."/>
            <person name="Kosarev P."/>
            <person name="Mahmoud A."/>
            <person name="Hajiyev E."/>
            <person name="Babayeva S."/>
            <person name="Izzatullayeva V."/>
            <person name="Mammadov A."/>
            <person name="Mammadov A."/>
            <person name="Sharifova S."/>
            <person name="Ojaghi J."/>
            <person name="Eynullazada K."/>
            <person name="Bayramov B."/>
            <person name="Abdulazimova A."/>
            <person name="Shahmuradov I."/>
        </authorList>
    </citation>
    <scope>NUCLEOTIDE SEQUENCE [LARGE SCALE GENOMIC DNA]</scope>
    <source>
        <strain evidence="2">cv. AG2017</strain>
        <tissue evidence="1">Leaf</tissue>
    </source>
</reference>
<dbReference type="STRING" id="22663.A0A2I0GTF9"/>
<dbReference type="Proteomes" id="UP000233551">
    <property type="component" value="Unassembled WGS sequence"/>
</dbReference>
<accession>A0A2I0GTF9</accession>
<dbReference type="EMBL" id="PGOL01044621">
    <property type="protein sequence ID" value="PKH69520.1"/>
    <property type="molecule type" value="Genomic_DNA"/>
</dbReference>
<proteinExistence type="predicted"/>
<evidence type="ECO:0000313" key="2">
    <source>
        <dbReference type="Proteomes" id="UP000233551"/>
    </source>
</evidence>
<organism evidence="1 2">
    <name type="scientific">Punica granatum</name>
    <name type="common">Pomegranate</name>
    <dbReference type="NCBI Taxonomy" id="22663"/>
    <lineage>
        <taxon>Eukaryota</taxon>
        <taxon>Viridiplantae</taxon>
        <taxon>Streptophyta</taxon>
        <taxon>Embryophyta</taxon>
        <taxon>Tracheophyta</taxon>
        <taxon>Spermatophyta</taxon>
        <taxon>Magnoliopsida</taxon>
        <taxon>eudicotyledons</taxon>
        <taxon>Gunneridae</taxon>
        <taxon>Pentapetalae</taxon>
        <taxon>rosids</taxon>
        <taxon>malvids</taxon>
        <taxon>Myrtales</taxon>
        <taxon>Lythraceae</taxon>
        <taxon>Punica</taxon>
    </lineage>
</organism>
<evidence type="ECO:0000313" key="1">
    <source>
        <dbReference type="EMBL" id="PKH69520.1"/>
    </source>
</evidence>
<dbReference type="AlphaFoldDB" id="A0A2I0GTF9"/>
<name>A0A2I0GTF9_PUNGR</name>
<comment type="caution">
    <text evidence="1">The sequence shown here is derived from an EMBL/GenBank/DDBJ whole genome shotgun (WGS) entry which is preliminary data.</text>
</comment>
<sequence length="70" mass="7715">MRSRFKASASGSIRRPTVVHLVCAAALLTAFVFVFQSSFFAGNQNSNLNRVEVRVLSDFQSSVQQCVVSF</sequence>